<dbReference type="PROSITE" id="PS50835">
    <property type="entry name" value="IG_LIKE"/>
    <property type="match status" value="1"/>
</dbReference>
<reference evidence="7 8" key="1">
    <citation type="journal article" date="2018" name="Nat. Ecol. Evol.">
        <title>Shark genomes provide insights into elasmobranch evolution and the origin of vertebrates.</title>
        <authorList>
            <person name="Hara Y"/>
            <person name="Yamaguchi K"/>
            <person name="Onimaru K"/>
            <person name="Kadota M"/>
            <person name="Koyanagi M"/>
            <person name="Keeley SD"/>
            <person name="Tatsumi K"/>
            <person name="Tanaka K"/>
            <person name="Motone F"/>
            <person name="Kageyama Y"/>
            <person name="Nozu R"/>
            <person name="Adachi N"/>
            <person name="Nishimura O"/>
            <person name="Nakagawa R"/>
            <person name="Tanegashima C"/>
            <person name="Kiyatake I"/>
            <person name="Matsumoto R"/>
            <person name="Murakumo K"/>
            <person name="Nishida K"/>
            <person name="Terakita A"/>
            <person name="Kuratani S"/>
            <person name="Sato K"/>
            <person name="Hyodo S Kuraku.S."/>
        </authorList>
    </citation>
    <scope>NUCLEOTIDE SEQUENCE [LARGE SCALE GENOMIC DNA]</scope>
</reference>
<keyword evidence="5" id="KW-0391">Immunity</keyword>
<evidence type="ECO:0000256" key="4">
    <source>
        <dbReference type="ARBA" id="ARBA00023319"/>
    </source>
</evidence>
<evidence type="ECO:0000256" key="1">
    <source>
        <dbReference type="ARBA" id="ARBA00022729"/>
    </source>
</evidence>
<evidence type="ECO:0000256" key="2">
    <source>
        <dbReference type="ARBA" id="ARBA00023130"/>
    </source>
</evidence>
<accession>A0A401RSU5</accession>
<dbReference type="Gene3D" id="2.60.40.10">
    <property type="entry name" value="Immunoglobulins"/>
    <property type="match status" value="1"/>
</dbReference>
<keyword evidence="1" id="KW-0732">Signal</keyword>
<dbReference type="STRING" id="137246.A0A401RSU5"/>
<dbReference type="InterPro" id="IPR003599">
    <property type="entry name" value="Ig_sub"/>
</dbReference>
<organism evidence="7 8">
    <name type="scientific">Chiloscyllium punctatum</name>
    <name type="common">Brownbanded bambooshark</name>
    <name type="synonym">Hemiscyllium punctatum</name>
    <dbReference type="NCBI Taxonomy" id="137246"/>
    <lineage>
        <taxon>Eukaryota</taxon>
        <taxon>Metazoa</taxon>
        <taxon>Chordata</taxon>
        <taxon>Craniata</taxon>
        <taxon>Vertebrata</taxon>
        <taxon>Chondrichthyes</taxon>
        <taxon>Elasmobranchii</taxon>
        <taxon>Galeomorphii</taxon>
        <taxon>Galeoidea</taxon>
        <taxon>Orectolobiformes</taxon>
        <taxon>Hemiscylliidae</taxon>
        <taxon>Chiloscyllium</taxon>
    </lineage>
</organism>
<keyword evidence="4" id="KW-0393">Immunoglobulin domain</keyword>
<dbReference type="SUPFAM" id="SSF48726">
    <property type="entry name" value="Immunoglobulin"/>
    <property type="match status" value="1"/>
</dbReference>
<dbReference type="GO" id="GO:0042101">
    <property type="term" value="C:T cell receptor complex"/>
    <property type="evidence" value="ECO:0007669"/>
    <property type="project" value="UniProtKB-KW"/>
</dbReference>
<keyword evidence="2" id="KW-1064">Adaptive immunity</keyword>
<dbReference type="PANTHER" id="PTHR19367">
    <property type="entry name" value="T-CELL RECEPTOR ALPHA CHAIN V REGION"/>
    <property type="match status" value="1"/>
</dbReference>
<dbReference type="InterPro" id="IPR013106">
    <property type="entry name" value="Ig_V-set"/>
</dbReference>
<comment type="caution">
    <text evidence="7">The sequence shown here is derived from an EMBL/GenBank/DDBJ whole genome shotgun (WGS) entry which is preliminary data.</text>
</comment>
<dbReference type="SMART" id="SM00409">
    <property type="entry name" value="IG"/>
    <property type="match status" value="1"/>
</dbReference>
<evidence type="ECO:0000256" key="5">
    <source>
        <dbReference type="ARBA" id="ARBA00043266"/>
    </source>
</evidence>
<evidence type="ECO:0000256" key="3">
    <source>
        <dbReference type="ARBA" id="ARBA00023170"/>
    </source>
</evidence>
<evidence type="ECO:0000259" key="6">
    <source>
        <dbReference type="PROSITE" id="PS50835"/>
    </source>
</evidence>
<evidence type="ECO:0000313" key="7">
    <source>
        <dbReference type="EMBL" id="GCC21196.1"/>
    </source>
</evidence>
<name>A0A401RSU5_CHIPU</name>
<feature type="domain" description="Ig-like" evidence="6">
    <location>
        <begin position="1"/>
        <end position="105"/>
    </location>
</feature>
<dbReference type="OrthoDB" id="9631130at2759"/>
<dbReference type="OMA" id="QPPQHIL"/>
<keyword evidence="8" id="KW-1185">Reference proteome</keyword>
<gene>
    <name evidence="7" type="ORF">chiPu_0019663</name>
</gene>
<protein>
    <recommendedName>
        <fullName evidence="6">Ig-like domain-containing protein</fullName>
    </recommendedName>
</protein>
<keyword evidence="5" id="KW-1279">T cell receptor</keyword>
<dbReference type="AlphaFoldDB" id="A0A401RSU5"/>
<dbReference type="InterPro" id="IPR007110">
    <property type="entry name" value="Ig-like_dom"/>
</dbReference>
<dbReference type="GO" id="GO:0002250">
    <property type="term" value="P:adaptive immune response"/>
    <property type="evidence" value="ECO:0007669"/>
    <property type="project" value="UniProtKB-KW"/>
</dbReference>
<dbReference type="EMBL" id="BEZZ01002106">
    <property type="protein sequence ID" value="GCC21196.1"/>
    <property type="molecule type" value="Genomic_DNA"/>
</dbReference>
<dbReference type="Proteomes" id="UP000287033">
    <property type="component" value="Unassembled WGS sequence"/>
</dbReference>
<dbReference type="PANTHER" id="PTHR19367:SF18">
    <property type="entry name" value="T CELL RECEPTOR ALPHA VARIABLE 16"/>
    <property type="match status" value="1"/>
</dbReference>
<dbReference type="Pfam" id="PF07686">
    <property type="entry name" value="V-set"/>
    <property type="match status" value="1"/>
</dbReference>
<dbReference type="InterPro" id="IPR013783">
    <property type="entry name" value="Ig-like_fold"/>
</dbReference>
<keyword evidence="3" id="KW-0675">Receptor</keyword>
<proteinExistence type="predicted"/>
<dbReference type="SMART" id="SM00406">
    <property type="entry name" value="IGv"/>
    <property type="match status" value="1"/>
</dbReference>
<evidence type="ECO:0000313" key="8">
    <source>
        <dbReference type="Proteomes" id="UP000287033"/>
    </source>
</evidence>
<dbReference type="InterPro" id="IPR051287">
    <property type="entry name" value="TCR_variable_region"/>
</dbReference>
<sequence length="108" mass="12017">MASIVVKEGDSVSMFCNYTTTSNAPHLFWYRQHSSGSVEFLLRRSKFGGNAEGFEGDRLSSELDHVNHTINLKVVKAELSDSAMYYCALSPTETQNWADPVQKLSGSH</sequence>
<dbReference type="InterPro" id="IPR036179">
    <property type="entry name" value="Ig-like_dom_sf"/>
</dbReference>